<dbReference type="AlphaFoldDB" id="A0A1U9NN33"/>
<dbReference type="Pfam" id="PF08100">
    <property type="entry name" value="Dimerisation"/>
    <property type="match status" value="1"/>
</dbReference>
<keyword evidence="3" id="KW-0949">S-adenosyl-L-methionine</keyword>
<evidence type="ECO:0000313" key="6">
    <source>
        <dbReference type="EMBL" id="AQT69352.1"/>
    </source>
</evidence>
<evidence type="ECO:0000313" key="7">
    <source>
        <dbReference type="Proteomes" id="UP000189674"/>
    </source>
</evidence>
<dbReference type="GO" id="GO:0008171">
    <property type="term" value="F:O-methyltransferase activity"/>
    <property type="evidence" value="ECO:0007669"/>
    <property type="project" value="InterPro"/>
</dbReference>
<dbReference type="PANTHER" id="PTHR43712:SF2">
    <property type="entry name" value="O-METHYLTRANSFERASE CICE"/>
    <property type="match status" value="1"/>
</dbReference>
<organism evidence="6 7">
    <name type="scientific">Anaerohalosphaera lusitana</name>
    <dbReference type="NCBI Taxonomy" id="1936003"/>
    <lineage>
        <taxon>Bacteria</taxon>
        <taxon>Pseudomonadati</taxon>
        <taxon>Planctomycetota</taxon>
        <taxon>Phycisphaerae</taxon>
        <taxon>Sedimentisphaerales</taxon>
        <taxon>Anaerohalosphaeraceae</taxon>
        <taxon>Anaerohalosphaera</taxon>
    </lineage>
</organism>
<sequence length="318" mass="35040">MDKGFTYIHELIWGYRTARTLELAVKADIFTAMADGPANLDHICRKCGTKPDMTRKLLTGCQALDLVTESDGEFANTDLAAKYLLPASPYYQGNIIAHAFSVQEYWNSLENELFQQPPAPPTEQARHYHFIMGMDNIARGGRADLFLNSVDLTGRENMLDVGGGPGSYSIAACKKYTKLKSTVFDLPQTTEIAEKVITRENMTDRITTQPGDWNEDEFGSGYDVVLFSNVLHGPNSGAEMKLAKAHRAMQPGALLAIQEFVMNDEDAKPVPAAMFNIMVGAYKLYELMEVIADAGFTGVQVAGSNDEIGCMWITAARQ</sequence>
<dbReference type="GO" id="GO:0043803">
    <property type="term" value="F:hydroxyneurosporene-O-methyltransferase activity"/>
    <property type="evidence" value="ECO:0007669"/>
    <property type="project" value="UniProtKB-EC"/>
</dbReference>
<dbReference type="CDD" id="cd02440">
    <property type="entry name" value="AdoMet_MTases"/>
    <property type="match status" value="1"/>
</dbReference>
<dbReference type="KEGG" id="alus:STSP2_02541"/>
<evidence type="ECO:0000259" key="5">
    <source>
        <dbReference type="Pfam" id="PF08100"/>
    </source>
</evidence>
<dbReference type="SUPFAM" id="SSF46785">
    <property type="entry name" value="Winged helix' DNA-binding domain"/>
    <property type="match status" value="1"/>
</dbReference>
<feature type="domain" description="O-methyltransferase C-terminal" evidence="4">
    <location>
        <begin position="129"/>
        <end position="279"/>
    </location>
</feature>
<proteinExistence type="predicted"/>
<dbReference type="Proteomes" id="UP000189674">
    <property type="component" value="Chromosome"/>
</dbReference>
<dbReference type="PROSITE" id="PS51683">
    <property type="entry name" value="SAM_OMT_II"/>
    <property type="match status" value="1"/>
</dbReference>
<feature type="domain" description="O-methyltransferase dimerisation" evidence="5">
    <location>
        <begin position="10"/>
        <end position="84"/>
    </location>
</feature>
<dbReference type="RefSeq" id="WP_146663045.1">
    <property type="nucleotide sequence ID" value="NZ_CP019791.1"/>
</dbReference>
<dbReference type="GO" id="GO:0046983">
    <property type="term" value="F:protein dimerization activity"/>
    <property type="evidence" value="ECO:0007669"/>
    <property type="project" value="InterPro"/>
</dbReference>
<accession>A0A1U9NN33</accession>
<dbReference type="Pfam" id="PF00891">
    <property type="entry name" value="Methyltransf_2"/>
    <property type="match status" value="1"/>
</dbReference>
<dbReference type="EMBL" id="CP019791">
    <property type="protein sequence ID" value="AQT69352.1"/>
    <property type="molecule type" value="Genomic_DNA"/>
</dbReference>
<dbReference type="PANTHER" id="PTHR43712">
    <property type="entry name" value="PUTATIVE (AFU_ORTHOLOGUE AFUA_4G14580)-RELATED"/>
    <property type="match status" value="1"/>
</dbReference>
<evidence type="ECO:0000256" key="2">
    <source>
        <dbReference type="ARBA" id="ARBA00022679"/>
    </source>
</evidence>
<protein>
    <submittedName>
        <fullName evidence="6">Demethylspheroidene O-methyltransferase</fullName>
        <ecNumber evidence="6">2.1.1.210</ecNumber>
    </submittedName>
</protein>
<dbReference type="InterPro" id="IPR001077">
    <property type="entry name" value="COMT_C"/>
</dbReference>
<dbReference type="EC" id="2.1.1.210" evidence="6"/>
<dbReference type="Gene3D" id="3.40.50.150">
    <property type="entry name" value="Vaccinia Virus protein VP39"/>
    <property type="match status" value="1"/>
</dbReference>
<dbReference type="InterPro" id="IPR029063">
    <property type="entry name" value="SAM-dependent_MTases_sf"/>
</dbReference>
<name>A0A1U9NN33_9BACT</name>
<dbReference type="InterPro" id="IPR012967">
    <property type="entry name" value="COMT_dimerisation"/>
</dbReference>
<dbReference type="InterPro" id="IPR036390">
    <property type="entry name" value="WH_DNA-bd_sf"/>
</dbReference>
<evidence type="ECO:0000256" key="3">
    <source>
        <dbReference type="ARBA" id="ARBA00022691"/>
    </source>
</evidence>
<evidence type="ECO:0000256" key="1">
    <source>
        <dbReference type="ARBA" id="ARBA00022603"/>
    </source>
</evidence>
<dbReference type="STRING" id="1936003.STSP2_02541"/>
<gene>
    <name evidence="6" type="primary">crtF</name>
    <name evidence="6" type="ORF">STSP2_02541</name>
</gene>
<keyword evidence="1 6" id="KW-0489">Methyltransferase</keyword>
<dbReference type="OrthoDB" id="9766840at2"/>
<dbReference type="InterPro" id="IPR036388">
    <property type="entry name" value="WH-like_DNA-bd_sf"/>
</dbReference>
<evidence type="ECO:0000259" key="4">
    <source>
        <dbReference type="Pfam" id="PF00891"/>
    </source>
</evidence>
<reference evidence="7" key="1">
    <citation type="submission" date="2017-02" db="EMBL/GenBank/DDBJ databases">
        <title>Comparative genomics and description of representatives of a novel lineage of planctomycetes thriving in anoxic sediments.</title>
        <authorList>
            <person name="Spring S."/>
            <person name="Bunk B."/>
            <person name="Sproer C."/>
        </authorList>
    </citation>
    <scope>NUCLEOTIDE SEQUENCE [LARGE SCALE GENOMIC DNA]</scope>
    <source>
        <strain evidence="7">ST-NAGAB-D1</strain>
    </source>
</reference>
<dbReference type="InterPro" id="IPR016461">
    <property type="entry name" value="COMT-like"/>
</dbReference>
<keyword evidence="7" id="KW-1185">Reference proteome</keyword>
<dbReference type="Gene3D" id="1.10.10.10">
    <property type="entry name" value="Winged helix-like DNA-binding domain superfamily/Winged helix DNA-binding domain"/>
    <property type="match status" value="1"/>
</dbReference>
<dbReference type="SUPFAM" id="SSF53335">
    <property type="entry name" value="S-adenosyl-L-methionine-dependent methyltransferases"/>
    <property type="match status" value="1"/>
</dbReference>
<keyword evidence="2 6" id="KW-0808">Transferase</keyword>
<dbReference type="GO" id="GO:0032259">
    <property type="term" value="P:methylation"/>
    <property type="evidence" value="ECO:0007669"/>
    <property type="project" value="UniProtKB-KW"/>
</dbReference>